<sequence>MSNVKKPSVKFSLIENALDSIDLGLEYFYEAKKVFTPRKYKQCLINMFHGSELILKELLRRVDVVLIFDKNSLFKVCEKPLTPTDDELYKVKSIDINTLCSEVLRHYPVEFKGKINIVSGLAKERNKIQHFAIDIDPEVLSKLLTSLYVDVFKPSFKIILSDLSYVNPYNSPLEKQIIDSERKFLDIQGDSDNYLAMCPKCENHSHFILYKGTDYPVDTYCICCDYKNVDIDASELFVCPECGNPSLIYDEDNLAGVCLYEKCYYAKEGGFVEMRPCERCDGFIIEDSCPTCDEDVD</sequence>
<proteinExistence type="predicted"/>
<dbReference type="Proteomes" id="UP000839735">
    <property type="component" value="Unassembled WGS sequence"/>
</dbReference>
<dbReference type="AlphaFoldDB" id="A0A5Y1Y5S4"/>
<dbReference type="EMBL" id="AAIBIC010000010">
    <property type="protein sequence ID" value="ECC3914329.1"/>
    <property type="molecule type" value="Genomic_DNA"/>
</dbReference>
<reference evidence="1" key="1">
    <citation type="submission" date="2018-08" db="EMBL/GenBank/DDBJ databases">
        <authorList>
            <person name="Ashton P.M."/>
            <person name="Dallman T."/>
            <person name="Nair S."/>
            <person name="De Pinna E."/>
            <person name="Peters T."/>
            <person name="Grant K."/>
        </authorList>
    </citation>
    <scope>NUCLEOTIDE SEQUENCE [LARGE SCALE GENOMIC DNA]</scope>
    <source>
        <strain evidence="1">294779</strain>
    </source>
</reference>
<evidence type="ECO:0000313" key="1">
    <source>
        <dbReference type="EMBL" id="ECC3914329.1"/>
    </source>
</evidence>
<accession>A0A5Y1Y5S4</accession>
<protein>
    <submittedName>
        <fullName evidence="1">Uncharacterized protein</fullName>
    </submittedName>
</protein>
<organism evidence="1">
    <name type="scientific">Salmonella diarizonae</name>
    <dbReference type="NCBI Taxonomy" id="59204"/>
    <lineage>
        <taxon>Bacteria</taxon>
        <taxon>Pseudomonadati</taxon>
        <taxon>Pseudomonadota</taxon>
        <taxon>Gammaproteobacteria</taxon>
        <taxon>Enterobacterales</taxon>
        <taxon>Enterobacteriaceae</taxon>
        <taxon>Salmonella</taxon>
    </lineage>
</organism>
<name>A0A5Y1Y5S4_SALDZ</name>
<gene>
    <name evidence="1" type="ORF">CTQ69_09895</name>
</gene>
<comment type="caution">
    <text evidence="1">The sequence shown here is derived from an EMBL/GenBank/DDBJ whole genome shotgun (WGS) entry which is preliminary data.</text>
</comment>